<protein>
    <recommendedName>
        <fullName evidence="3">Phage protein</fullName>
    </recommendedName>
</protein>
<comment type="caution">
    <text evidence="1">The sequence shown here is derived from an EMBL/GenBank/DDBJ whole genome shotgun (WGS) entry which is preliminary data.</text>
</comment>
<evidence type="ECO:0000313" key="1">
    <source>
        <dbReference type="EMBL" id="MDQ0479768.1"/>
    </source>
</evidence>
<evidence type="ECO:0008006" key="3">
    <source>
        <dbReference type="Google" id="ProtNLM"/>
    </source>
</evidence>
<dbReference type="EMBL" id="JAUSWN010000011">
    <property type="protein sequence ID" value="MDQ0479768.1"/>
    <property type="molecule type" value="Genomic_DNA"/>
</dbReference>
<organism evidence="1 2">
    <name type="scientific">Hathewaya limosa</name>
    <name type="common">Clostridium limosum</name>
    <dbReference type="NCBI Taxonomy" id="1536"/>
    <lineage>
        <taxon>Bacteria</taxon>
        <taxon>Bacillati</taxon>
        <taxon>Bacillota</taxon>
        <taxon>Clostridia</taxon>
        <taxon>Eubacteriales</taxon>
        <taxon>Clostridiaceae</taxon>
        <taxon>Hathewaya</taxon>
    </lineage>
</organism>
<evidence type="ECO:0000313" key="2">
    <source>
        <dbReference type="Proteomes" id="UP001224418"/>
    </source>
</evidence>
<keyword evidence="2" id="KW-1185">Reference proteome</keyword>
<proteinExistence type="predicted"/>
<dbReference type="Proteomes" id="UP001224418">
    <property type="component" value="Unassembled WGS sequence"/>
</dbReference>
<gene>
    <name evidence="1" type="ORF">QOZ93_001510</name>
</gene>
<name>A0ABU0JUG2_HATLI</name>
<accession>A0ABU0JUG2</accession>
<reference evidence="1 2" key="1">
    <citation type="submission" date="2023-07" db="EMBL/GenBank/DDBJ databases">
        <title>Genomic Encyclopedia of Type Strains, Phase IV (KMG-IV): sequencing the most valuable type-strain genomes for metagenomic binning, comparative biology and taxonomic classification.</title>
        <authorList>
            <person name="Goeker M."/>
        </authorList>
    </citation>
    <scope>NUCLEOTIDE SEQUENCE [LARGE SCALE GENOMIC DNA]</scope>
    <source>
        <strain evidence="1 2">DSM 1400</strain>
    </source>
</reference>
<dbReference type="RefSeq" id="WP_307355718.1">
    <property type="nucleotide sequence ID" value="NZ_BAAACJ010000001.1"/>
</dbReference>
<sequence>MFLKKKVENEADGELVKTKDNGKEITLKTGDIEYITSIESEKDVEKLWFIKCNDEFFKEIDNNKIIFTKNKEEALELKNHEIDYMIKYVSLTAGKECSKELI</sequence>